<keyword evidence="2" id="KW-0805">Transcription regulation</keyword>
<gene>
    <name evidence="7" type="ORF">Tam10B_2271</name>
</gene>
<dbReference type="SUPFAM" id="SSF88659">
    <property type="entry name" value="Sigma3 and sigma4 domains of RNA polymerase sigma factors"/>
    <property type="match status" value="1"/>
</dbReference>
<dbReference type="PANTHER" id="PTHR34294:SF1">
    <property type="entry name" value="TRANSCRIPTIONAL REGULATOR LSRR"/>
    <property type="match status" value="1"/>
</dbReference>
<evidence type="ECO:0000256" key="4">
    <source>
        <dbReference type="ARBA" id="ARBA00023163"/>
    </source>
</evidence>
<feature type="domain" description="Sugar-binding" evidence="5">
    <location>
        <begin position="59"/>
        <end position="312"/>
    </location>
</feature>
<dbReference type="OrthoDB" id="186585at2"/>
<dbReference type="InterPro" id="IPR051054">
    <property type="entry name" value="SorC_transcr_regulators"/>
</dbReference>
<dbReference type="Gene3D" id="3.40.50.1360">
    <property type="match status" value="1"/>
</dbReference>
<dbReference type="Pfam" id="PF04545">
    <property type="entry name" value="Sigma70_r4"/>
    <property type="match status" value="1"/>
</dbReference>
<accession>A0A229VV74</accession>
<dbReference type="GO" id="GO:0000428">
    <property type="term" value="C:DNA-directed RNA polymerase complex"/>
    <property type="evidence" value="ECO:0007669"/>
    <property type="project" value="UniProtKB-KW"/>
</dbReference>
<evidence type="ECO:0000259" key="5">
    <source>
        <dbReference type="Pfam" id="PF04198"/>
    </source>
</evidence>
<evidence type="ECO:0000256" key="2">
    <source>
        <dbReference type="ARBA" id="ARBA00023015"/>
    </source>
</evidence>
<dbReference type="InterPro" id="IPR037171">
    <property type="entry name" value="NagB/RpiA_transferase-like"/>
</dbReference>
<evidence type="ECO:0000259" key="6">
    <source>
        <dbReference type="Pfam" id="PF04545"/>
    </source>
</evidence>
<keyword evidence="8" id="KW-1185">Reference proteome</keyword>
<dbReference type="Pfam" id="PF04198">
    <property type="entry name" value="Sugar-bind"/>
    <property type="match status" value="1"/>
</dbReference>
<dbReference type="Proteomes" id="UP000215433">
    <property type="component" value="Unassembled WGS sequence"/>
</dbReference>
<comment type="similarity">
    <text evidence="1">Belongs to the SorC transcriptional regulatory family.</text>
</comment>
<keyword evidence="3" id="KW-0238">DNA-binding</keyword>
<protein>
    <submittedName>
        <fullName evidence="7">DNA-directed RNA polymerase sigma-70 factor</fullName>
    </submittedName>
</protein>
<dbReference type="RefSeq" id="WP_093961361.1">
    <property type="nucleotide sequence ID" value="NZ_NEWD01000038.1"/>
</dbReference>
<keyword evidence="4" id="KW-0804">Transcription</keyword>
<sequence>MDTKARKNADSLKVAKLYYQQDYSQNEIAKIMSISRPTVSRLLQYARDMGLVRIEIADPMTDATDMAETIQQRYGLAKVIVVPIQGVAPKDQLDTVAQAAALYLEGIVRDDDIIGIGWGRTLYSIGTHLAPKDVRRVSVVQIKGSVSNTESNNYGFESANAFANAFHTLPQYLPLPVIFEHIQTKELVERETYIRRIIDMGRRANIAVFTVGTVRDSALLFRLGYLTDDEQRRLQETAVGDVISRFIDVHGDPADEDINRRTVGIDLDDLKAKPHSILVVASPSKVPATHGALAAGYANTLVIDQVSAAELLDQPSAER</sequence>
<dbReference type="EMBL" id="NEWD01000038">
    <property type="protein sequence ID" value="OXM99524.1"/>
    <property type="molecule type" value="Genomic_DNA"/>
</dbReference>
<dbReference type="InterPro" id="IPR007324">
    <property type="entry name" value="Sugar-bd_dom_put"/>
</dbReference>
<dbReference type="PANTHER" id="PTHR34294">
    <property type="entry name" value="TRANSCRIPTIONAL REGULATOR-RELATED"/>
    <property type="match status" value="1"/>
</dbReference>
<dbReference type="GO" id="GO:0030246">
    <property type="term" value="F:carbohydrate binding"/>
    <property type="evidence" value="ECO:0007669"/>
    <property type="project" value="InterPro"/>
</dbReference>
<feature type="domain" description="RNA polymerase sigma-70 region 4" evidence="6">
    <location>
        <begin position="16"/>
        <end position="47"/>
    </location>
</feature>
<keyword evidence="7" id="KW-0240">DNA-directed RNA polymerase</keyword>
<proteinExistence type="inferred from homology"/>
<dbReference type="GO" id="GO:0003700">
    <property type="term" value="F:DNA-binding transcription factor activity"/>
    <property type="evidence" value="ECO:0007669"/>
    <property type="project" value="InterPro"/>
</dbReference>
<dbReference type="SUPFAM" id="SSF100950">
    <property type="entry name" value="NagB/RpiA/CoA transferase-like"/>
    <property type="match status" value="1"/>
</dbReference>
<organism evidence="7 8">
    <name type="scientific">Bifidobacterium vansinderenii</name>
    <dbReference type="NCBI Taxonomy" id="1984871"/>
    <lineage>
        <taxon>Bacteria</taxon>
        <taxon>Bacillati</taxon>
        <taxon>Actinomycetota</taxon>
        <taxon>Actinomycetes</taxon>
        <taxon>Bifidobacteriales</taxon>
        <taxon>Bifidobacteriaceae</taxon>
        <taxon>Bifidobacterium</taxon>
    </lineage>
</organism>
<dbReference type="AlphaFoldDB" id="A0A229VV74"/>
<dbReference type="GO" id="GO:0006352">
    <property type="term" value="P:DNA-templated transcription initiation"/>
    <property type="evidence" value="ECO:0007669"/>
    <property type="project" value="InterPro"/>
</dbReference>
<evidence type="ECO:0000313" key="7">
    <source>
        <dbReference type="EMBL" id="OXM99524.1"/>
    </source>
</evidence>
<evidence type="ECO:0000256" key="3">
    <source>
        <dbReference type="ARBA" id="ARBA00023125"/>
    </source>
</evidence>
<evidence type="ECO:0000313" key="8">
    <source>
        <dbReference type="Proteomes" id="UP000215433"/>
    </source>
</evidence>
<reference evidence="7 8" key="1">
    <citation type="submission" date="2017-05" db="EMBL/GenBank/DDBJ databases">
        <title>Bifidobacterium vansinderenii sp. nov.</title>
        <authorList>
            <person name="Lugli G.A."/>
            <person name="Duranti S."/>
            <person name="Mangifesta M."/>
        </authorList>
    </citation>
    <scope>NUCLEOTIDE SEQUENCE [LARGE SCALE GENOMIC DNA]</scope>
    <source>
        <strain evidence="7 8">Tam10B</strain>
    </source>
</reference>
<dbReference type="InterPro" id="IPR007630">
    <property type="entry name" value="RNA_pol_sigma70_r4"/>
</dbReference>
<comment type="caution">
    <text evidence="7">The sequence shown here is derived from an EMBL/GenBank/DDBJ whole genome shotgun (WGS) entry which is preliminary data.</text>
</comment>
<name>A0A229VV74_9BIFI</name>
<dbReference type="Gene3D" id="1.10.10.60">
    <property type="entry name" value="Homeodomain-like"/>
    <property type="match status" value="1"/>
</dbReference>
<dbReference type="InterPro" id="IPR013324">
    <property type="entry name" value="RNA_pol_sigma_r3/r4-like"/>
</dbReference>
<evidence type="ECO:0000256" key="1">
    <source>
        <dbReference type="ARBA" id="ARBA00010466"/>
    </source>
</evidence>
<dbReference type="GO" id="GO:0003677">
    <property type="term" value="F:DNA binding"/>
    <property type="evidence" value="ECO:0007669"/>
    <property type="project" value="UniProtKB-KW"/>
</dbReference>